<keyword evidence="3" id="KW-0328">Glycosyltransferase</keyword>
<reference evidence="3 4" key="1">
    <citation type="submission" date="2014-02" db="EMBL/GenBank/DDBJ databases">
        <title>Expanding our view of genomic diversity in Candidatus Accumulibacter clades.</title>
        <authorList>
            <person name="Skennerton C.T."/>
            <person name="Barr J.J."/>
            <person name="Slater F.R."/>
            <person name="Bond P.L."/>
            <person name="Tyson G.W."/>
        </authorList>
    </citation>
    <scope>NUCLEOTIDE SEQUENCE [LARGE SCALE GENOMIC DNA]</scope>
    <source>
        <strain evidence="4">BA-91</strain>
    </source>
</reference>
<dbReference type="Proteomes" id="UP000020077">
    <property type="component" value="Unassembled WGS sequence"/>
</dbReference>
<dbReference type="InterPro" id="IPR028098">
    <property type="entry name" value="Glyco_trans_4-like_N"/>
</dbReference>
<dbReference type="Pfam" id="PF00534">
    <property type="entry name" value="Glycos_transf_1"/>
    <property type="match status" value="1"/>
</dbReference>
<organism evidence="3 4">
    <name type="scientific">Candidatus Accumulibacter phosphatis</name>
    <dbReference type="NCBI Taxonomy" id="327160"/>
    <lineage>
        <taxon>Bacteria</taxon>
        <taxon>Pseudomonadati</taxon>
        <taxon>Pseudomonadota</taxon>
        <taxon>Betaproteobacteria</taxon>
        <taxon>Candidatus Accumulibacter</taxon>
    </lineage>
</organism>
<evidence type="ECO:0000259" key="1">
    <source>
        <dbReference type="Pfam" id="PF00534"/>
    </source>
</evidence>
<comment type="caution">
    <text evidence="3">The sequence shown here is derived from an EMBL/GenBank/DDBJ whole genome shotgun (WGS) entry which is preliminary data.</text>
</comment>
<proteinExistence type="predicted"/>
<sequence length="357" mass="39081">MRSLHIIGSRELGGAESFYSRFVPALSNFEGQEVVAVTRPGAMVAQTLPSDLTCQGVPMRSGWDLASVVSIRRLIHRLRPDIVQTYMGRATRLTRIPRSASAVHVARLGGFYKIDGYYRHADAWVGNSKALCDYLIREGLPAQRVYRIGNFVEPPAPTPASLIGALRKQYEIPADAIVLFSLGRLIPKKGFSDLLEAFAALPTHIGGRPLFLVIAGDGPLCTKLASQTAALSIEHRTRWLGWQMQTTPIFHLADIFICPSRDEPLGNVILEAWAHRLPVVSTDTVGARELIQAEDNGLVVATGRPDELAGCLRSLLTAGPTAWHRLAERGAHTVRAHHSRAAVVGCYVAMYEGLVRR</sequence>
<dbReference type="SUPFAM" id="SSF53756">
    <property type="entry name" value="UDP-Glycosyltransferase/glycogen phosphorylase"/>
    <property type="match status" value="1"/>
</dbReference>
<dbReference type="AlphaFoldDB" id="A0A080LY61"/>
<keyword evidence="3" id="KW-0808">Transferase</keyword>
<feature type="domain" description="Glycosyl transferase family 1" evidence="1">
    <location>
        <begin position="166"/>
        <end position="321"/>
    </location>
</feature>
<dbReference type="InterPro" id="IPR001296">
    <property type="entry name" value="Glyco_trans_1"/>
</dbReference>
<dbReference type="OrthoDB" id="9805661at2"/>
<dbReference type="GO" id="GO:0016757">
    <property type="term" value="F:glycosyltransferase activity"/>
    <property type="evidence" value="ECO:0007669"/>
    <property type="project" value="UniProtKB-KW"/>
</dbReference>
<name>A0A080LY61_9PROT</name>
<dbReference type="RefSeq" id="WP_096453053.1">
    <property type="nucleotide sequence ID" value="NZ_SWAD01000012.1"/>
</dbReference>
<evidence type="ECO:0000259" key="2">
    <source>
        <dbReference type="Pfam" id="PF13439"/>
    </source>
</evidence>
<dbReference type="PANTHER" id="PTHR12526">
    <property type="entry name" value="GLYCOSYLTRANSFERASE"/>
    <property type="match status" value="1"/>
</dbReference>
<dbReference type="CDD" id="cd03811">
    <property type="entry name" value="GT4_GT28_WabH-like"/>
    <property type="match status" value="1"/>
</dbReference>
<dbReference type="EC" id="2.4.1.-" evidence="3"/>
<accession>A0A080LY61</accession>
<protein>
    <submittedName>
        <fullName evidence="3">Glycosyltransferase KanE</fullName>
        <ecNumber evidence="3">2.4.1.-</ecNumber>
    </submittedName>
</protein>
<evidence type="ECO:0000313" key="4">
    <source>
        <dbReference type="Proteomes" id="UP000020077"/>
    </source>
</evidence>
<dbReference type="Pfam" id="PF13439">
    <property type="entry name" value="Glyco_transf_4"/>
    <property type="match status" value="1"/>
</dbReference>
<dbReference type="EMBL" id="JDVG02000170">
    <property type="protein sequence ID" value="KFB73743.1"/>
    <property type="molecule type" value="Genomic_DNA"/>
</dbReference>
<feature type="domain" description="Glycosyltransferase subfamily 4-like N-terminal" evidence="2">
    <location>
        <begin position="13"/>
        <end position="153"/>
    </location>
</feature>
<gene>
    <name evidence="3" type="primary">kanE</name>
    <name evidence="3" type="ORF">AW09_000998</name>
</gene>
<dbReference type="Gene3D" id="3.40.50.2000">
    <property type="entry name" value="Glycogen Phosphorylase B"/>
    <property type="match status" value="2"/>
</dbReference>
<dbReference type="PANTHER" id="PTHR12526:SF636">
    <property type="entry name" value="BLL3647 PROTEIN"/>
    <property type="match status" value="1"/>
</dbReference>
<evidence type="ECO:0000313" key="3">
    <source>
        <dbReference type="EMBL" id="KFB73743.1"/>
    </source>
</evidence>